<evidence type="ECO:0000313" key="2">
    <source>
        <dbReference type="WBParaSite" id="RSKR_0000583400.1"/>
    </source>
</evidence>
<reference evidence="2" key="1">
    <citation type="submission" date="2016-11" db="UniProtKB">
        <authorList>
            <consortium name="WormBaseParasite"/>
        </authorList>
    </citation>
    <scope>IDENTIFICATION</scope>
    <source>
        <strain evidence="2">KR3021</strain>
    </source>
</reference>
<protein>
    <submittedName>
        <fullName evidence="2">Neur_chan_LBD domain-containing protein</fullName>
    </submittedName>
</protein>
<proteinExistence type="predicted"/>
<dbReference type="WBParaSite" id="RSKR_0000583400.1">
    <property type="protein sequence ID" value="RSKR_0000583400.1"/>
    <property type="gene ID" value="RSKR_0000583400"/>
</dbReference>
<accession>A0AC35TZR6</accession>
<dbReference type="Proteomes" id="UP000095286">
    <property type="component" value="Unplaced"/>
</dbReference>
<name>A0AC35TZR6_9BILA</name>
<organism evidence="1 2">
    <name type="scientific">Rhabditophanes sp. KR3021</name>
    <dbReference type="NCBI Taxonomy" id="114890"/>
    <lineage>
        <taxon>Eukaryota</taxon>
        <taxon>Metazoa</taxon>
        <taxon>Ecdysozoa</taxon>
        <taxon>Nematoda</taxon>
        <taxon>Chromadorea</taxon>
        <taxon>Rhabditida</taxon>
        <taxon>Tylenchina</taxon>
        <taxon>Panagrolaimomorpha</taxon>
        <taxon>Strongyloidoidea</taxon>
        <taxon>Alloionematidae</taxon>
        <taxon>Rhabditophanes</taxon>
    </lineage>
</organism>
<evidence type="ECO:0000313" key="1">
    <source>
        <dbReference type="Proteomes" id="UP000095286"/>
    </source>
</evidence>
<sequence>MKCWWERLCGNCTLGRLQLFTVLFLKLVQLSNQGRNSQLLDTILDNYDHRVRPLADSGDAVIINMTIVLGILTELNENQQVAAFVISHVQKWHDPALQWEPNDFDGQTQLIVPQKHLWIPKLFVYNSKDTKLMLNDNLFDARIQSTGDVKINIPQFVSCICRLSIELFPFDFQWCPVAIASPVLTVTEMDAFVTDPPQNSYFTGNAEWEYQRVIVKKIVFTEEDEQRVEIQYIFQLKRRPMFYLTVIVAPNFLISFLSILGIFSPGTNDGERNEKVSLGLGSLLAMTVLLGIVAGAMPKSNSIPLLGYYILAVILICATAVAVSMTFLAINKKLIQHHKMPTDFAYRVMWVRPRTRESRRHYSKMSSMVMFQPNIERIKKLQGMIPKFESIGLEAIYHEVASIVHYSQSLIFRLKRKEAKKAIEFEWNRIFVRLDYCCLFVFEILNLLVLAFFLQFAWVKPPEMPEILI</sequence>